<proteinExistence type="predicted"/>
<dbReference type="PANTHER" id="PTHR35564">
    <property type="match status" value="1"/>
</dbReference>
<evidence type="ECO:0000313" key="2">
    <source>
        <dbReference type="Proteomes" id="UP000290191"/>
    </source>
</evidence>
<dbReference type="PANTHER" id="PTHR35564:SF3">
    <property type="entry name" value="TYPE VI SECRETION SYSTEM BASEPLATE SUBUNIT TSSG"/>
    <property type="match status" value="1"/>
</dbReference>
<dbReference type="Proteomes" id="UP000290191">
    <property type="component" value="Unassembled WGS sequence"/>
</dbReference>
<organism evidence="1 2">
    <name type="scientific">Halarcobacter anaerophilus</name>
    <dbReference type="NCBI Taxonomy" id="877500"/>
    <lineage>
        <taxon>Bacteria</taxon>
        <taxon>Pseudomonadati</taxon>
        <taxon>Campylobacterota</taxon>
        <taxon>Epsilonproteobacteria</taxon>
        <taxon>Campylobacterales</taxon>
        <taxon>Arcobacteraceae</taxon>
        <taxon>Halarcobacter</taxon>
    </lineage>
</organism>
<dbReference type="OrthoDB" id="1523296at2"/>
<dbReference type="EMBL" id="PDKO01000017">
    <property type="protein sequence ID" value="RXJ61316.1"/>
    <property type="molecule type" value="Genomic_DNA"/>
</dbReference>
<gene>
    <name evidence="1" type="ORF">CRV06_14065</name>
</gene>
<protein>
    <submittedName>
        <fullName evidence="1">Type VI secretion system baseplate subunit TssG</fullName>
    </submittedName>
</protein>
<dbReference type="InterPro" id="IPR010732">
    <property type="entry name" value="T6SS_TssG-like"/>
</dbReference>
<evidence type="ECO:0000313" key="1">
    <source>
        <dbReference type="EMBL" id="RXJ61316.1"/>
    </source>
</evidence>
<dbReference type="NCBIfam" id="TIGR03347">
    <property type="entry name" value="VI_chp_1"/>
    <property type="match status" value="1"/>
</dbReference>
<keyword evidence="2" id="KW-1185">Reference proteome</keyword>
<comment type="caution">
    <text evidence="1">The sequence shown here is derived from an EMBL/GenBank/DDBJ whole genome shotgun (WGS) entry which is preliminary data.</text>
</comment>
<reference evidence="1 2" key="1">
    <citation type="submission" date="2017-10" db="EMBL/GenBank/DDBJ databases">
        <title>Genomics of the genus Arcobacter.</title>
        <authorList>
            <person name="Perez-Cataluna A."/>
            <person name="Figueras M.J."/>
        </authorList>
    </citation>
    <scope>NUCLEOTIDE SEQUENCE [LARGE SCALE GENOMIC DNA]</scope>
    <source>
        <strain evidence="1 2">DSM 24636</strain>
    </source>
</reference>
<dbReference type="STRING" id="877500.GCA_000935065_00633"/>
<dbReference type="Pfam" id="PF06996">
    <property type="entry name" value="T6SS_TssG"/>
    <property type="match status" value="1"/>
</dbReference>
<sequence length="325" mass="37902">MQLDIINKELNDSIKKTTLPQAIRITCINLKKFYPRYKFESLYEKIRFKSNVSLSFQKSEIDKIEFVEKEANVFVEITLNFLGIFGSSSPLPSHYSEMVLNSIDEDFVLHDFLNLFNHHLQRFVYPIWEKHRYYIQYKKDLTDRFSKYILSFLGLHFESNSSSKLNLQKLIPCIGILSMKHKSAGTLKSILRHYLSHDEIEIIQCIPAKYDIPKWQQSSLGESNITLGGDFLIGESIISKNLKFRVLLKNVKSHEIIKYSILGEKMSQISDIISFSLNEPLEYEVCLEVKKEEKNPFILNSEEKNYLGINCWIGDSAFDEQIIMA</sequence>
<accession>A0A4Q0XUZ9</accession>
<name>A0A4Q0XUZ9_9BACT</name>
<dbReference type="AlphaFoldDB" id="A0A4Q0XUZ9"/>